<dbReference type="InterPro" id="IPR027417">
    <property type="entry name" value="P-loop_NTPase"/>
</dbReference>
<dbReference type="Pfam" id="PF03704">
    <property type="entry name" value="BTAD"/>
    <property type="match status" value="1"/>
</dbReference>
<keyword evidence="1" id="KW-0547">Nucleotide-binding</keyword>
<dbReference type="EMBL" id="CP002105">
    <property type="protein sequence ID" value="ADL13438.1"/>
    <property type="molecule type" value="Genomic_DNA"/>
</dbReference>
<keyword evidence="2" id="KW-0067">ATP-binding</keyword>
<dbReference type="Proteomes" id="UP000001661">
    <property type="component" value="Chromosome"/>
</dbReference>
<dbReference type="GO" id="GO:0005737">
    <property type="term" value="C:cytoplasm"/>
    <property type="evidence" value="ECO:0007669"/>
    <property type="project" value="TreeGrafter"/>
</dbReference>
<evidence type="ECO:0000259" key="4">
    <source>
        <dbReference type="SMART" id="SM01043"/>
    </source>
</evidence>
<dbReference type="Gene3D" id="1.25.40.10">
    <property type="entry name" value="Tetratricopeptide repeat domain"/>
    <property type="match status" value="3"/>
</dbReference>
<dbReference type="PROSITE" id="PS50005">
    <property type="entry name" value="TPR"/>
    <property type="match status" value="1"/>
</dbReference>
<name>D9QSH5_ACEAZ</name>
<dbReference type="SUPFAM" id="SSF48452">
    <property type="entry name" value="TPR-like"/>
    <property type="match status" value="3"/>
</dbReference>
<dbReference type="InterPro" id="IPR036388">
    <property type="entry name" value="WH-like_DNA-bd_sf"/>
</dbReference>
<dbReference type="RefSeq" id="WP_013278883.1">
    <property type="nucleotide sequence ID" value="NC_014378.1"/>
</dbReference>
<keyword evidence="6" id="KW-1185">Reference proteome</keyword>
<dbReference type="GO" id="GO:0005524">
    <property type="term" value="F:ATP binding"/>
    <property type="evidence" value="ECO:0007669"/>
    <property type="project" value="UniProtKB-KW"/>
</dbReference>
<dbReference type="PANTHER" id="PTHR16305">
    <property type="entry name" value="TESTICULAR SOLUBLE ADENYLYL CYCLASE"/>
    <property type="match status" value="1"/>
</dbReference>
<dbReference type="PANTHER" id="PTHR16305:SF28">
    <property type="entry name" value="GUANYLATE CYCLASE DOMAIN-CONTAINING PROTEIN"/>
    <property type="match status" value="1"/>
</dbReference>
<dbReference type="eggNOG" id="COG3629">
    <property type="taxonomic scope" value="Bacteria"/>
</dbReference>
<organism evidence="5 6">
    <name type="scientific">Acetohalobium arabaticum (strain ATCC 49924 / DSM 5501 / Z-7288)</name>
    <dbReference type="NCBI Taxonomy" id="574087"/>
    <lineage>
        <taxon>Bacteria</taxon>
        <taxon>Bacillati</taxon>
        <taxon>Bacillota</taxon>
        <taxon>Clostridia</taxon>
        <taxon>Halanaerobiales</taxon>
        <taxon>Halobacteroidaceae</taxon>
        <taxon>Acetohalobium</taxon>
    </lineage>
</organism>
<protein>
    <submittedName>
        <fullName evidence="5">Transcriptional activator domain protein</fullName>
    </submittedName>
</protein>
<gene>
    <name evidence="5" type="ordered locus">Acear_1937</name>
</gene>
<dbReference type="Pfam" id="PF13191">
    <property type="entry name" value="AAA_16"/>
    <property type="match status" value="1"/>
</dbReference>
<dbReference type="Gene3D" id="1.10.10.10">
    <property type="entry name" value="Winged helix-like DNA-binding domain superfamily/Winged helix DNA-binding domain"/>
    <property type="match status" value="1"/>
</dbReference>
<dbReference type="Pfam" id="PF13424">
    <property type="entry name" value="TPR_12"/>
    <property type="match status" value="1"/>
</dbReference>
<evidence type="ECO:0000313" key="6">
    <source>
        <dbReference type="Proteomes" id="UP000001661"/>
    </source>
</evidence>
<feature type="repeat" description="TPR" evidence="3">
    <location>
        <begin position="843"/>
        <end position="876"/>
    </location>
</feature>
<accession>D9QSH5</accession>
<dbReference type="SMART" id="SM00028">
    <property type="entry name" value="TPR"/>
    <property type="match status" value="6"/>
</dbReference>
<dbReference type="SMART" id="SM01043">
    <property type="entry name" value="BTAD"/>
    <property type="match status" value="1"/>
</dbReference>
<dbReference type="SUPFAM" id="SSF52540">
    <property type="entry name" value="P-loop containing nucleoside triphosphate hydrolases"/>
    <property type="match status" value="1"/>
</dbReference>
<dbReference type="GO" id="GO:0004016">
    <property type="term" value="F:adenylate cyclase activity"/>
    <property type="evidence" value="ECO:0007669"/>
    <property type="project" value="TreeGrafter"/>
</dbReference>
<evidence type="ECO:0000256" key="1">
    <source>
        <dbReference type="ARBA" id="ARBA00022741"/>
    </source>
</evidence>
<dbReference type="STRING" id="574087.Acear_1937"/>
<evidence type="ECO:0000313" key="5">
    <source>
        <dbReference type="EMBL" id="ADL13438.1"/>
    </source>
</evidence>
<dbReference type="Gene3D" id="3.40.50.300">
    <property type="entry name" value="P-loop containing nucleotide triphosphate hydrolases"/>
    <property type="match status" value="1"/>
</dbReference>
<dbReference type="AlphaFoldDB" id="D9QSH5"/>
<evidence type="ECO:0000256" key="2">
    <source>
        <dbReference type="ARBA" id="ARBA00022840"/>
    </source>
</evidence>
<proteinExistence type="predicted"/>
<sequence>MPKLEVTVLGTPVVELDGKPIDFPYKKVEALLYYLVVKKKTRRNKLASLLWGDMEESKAKKNLRNALYQLKKTVGDQVIETPDRFIVTLDDNCDLQLDLDEFLANKDASSIKLYEGEFLNDFLVKNASEFNDWVFEQMNYCEQLYIKLLKQQIKECKAAGQLQQGISYLETLLEVNEFDEIAYRDLMEFYSEQGNIAKAIETYKLLEDQLETKLGITPDKKTVELLQNIKENISANIEEDNSIDKEFIGREEELEAVMNLLYRFTAGAQNHSCFVFGEAGIGKTELVRQALASVRLENCLVVKTNCYQAEERYIFKPWKNILQQLKEQINLANIDLPPLWKRAISFLFPSILTEDDESALDELVNCDSIQYQSAVEALLFLVSEIAKEQKLVLVFEDLQWCDDRSLLLLRNLIRENENNNILVLATSRNQRRERVEEFFADLKRHDLLTEITLNRLNLSEVKDFAQKTLPDYQFSKDLLIKIHQETEGNIFFLVELLNLLAEDGKEEALANLLTVKSKNILRNRVLSVSKEAQKILRLASICFDNFSYELLAAISDKNDLELIEILEELQNYYLIEELSVNQREGLTYRFTHSKLREFIYEQQSRSRVRLLHRRIAQFFEEQLQETARSRNYYSKLIHHYSQAGDKFKHLTYLIKEAEMYFYYTHELFPIISDRRLAKDNILSFNQEWPQYYLSKVEDLLKEIEWKSDNSFELRKMEVKFLNLQSHFLIAQGDYEAAIDQIEKLINEAKLINDYGILLEAYEKMASLGIQKENTNLIEKNAVEMYDLAKKQKANVKEGIALRFLGIVRLYQRQYSKAEELFNQALDVFKEAETVRKKYTLGIATVYNYLGEVKRYQGEFEQAINFYQHSIDLCENQDILSGVGIFYVNAGQMFYKLENYKKAQNYFFQSLKIFQQLRTIWGYSVIANSFMALLSIQTGSYKEAYDYIVNSDAIIEQCYKRYWAGILLRSKAEIAKQMNNDNQLREVFSDRLDLDYRKYAQQALDIFEAIGADYEVELMKKL</sequence>
<dbReference type="InterPro" id="IPR041664">
    <property type="entry name" value="AAA_16"/>
</dbReference>
<reference evidence="5 6" key="1">
    <citation type="journal article" date="2010" name="Stand. Genomic Sci.">
        <title>Complete genome sequence of Acetohalobium arabaticum type strain (Z-7288).</title>
        <authorList>
            <person name="Sikorski J."/>
            <person name="Lapidus A."/>
            <person name="Chertkov O."/>
            <person name="Lucas S."/>
            <person name="Copeland A."/>
            <person name="Glavina Del Rio T."/>
            <person name="Nolan M."/>
            <person name="Tice H."/>
            <person name="Cheng J.F."/>
            <person name="Han C."/>
            <person name="Brambilla E."/>
            <person name="Pitluck S."/>
            <person name="Liolios K."/>
            <person name="Ivanova N."/>
            <person name="Mavromatis K."/>
            <person name="Mikhailova N."/>
            <person name="Pati A."/>
            <person name="Bruce D."/>
            <person name="Detter C."/>
            <person name="Tapia R."/>
            <person name="Goodwin L."/>
            <person name="Chen A."/>
            <person name="Palaniappan K."/>
            <person name="Land M."/>
            <person name="Hauser L."/>
            <person name="Chang Y.J."/>
            <person name="Jeffries C.D."/>
            <person name="Rohde M."/>
            <person name="Goker M."/>
            <person name="Spring S."/>
            <person name="Woyke T."/>
            <person name="Bristow J."/>
            <person name="Eisen J.A."/>
            <person name="Markowitz V."/>
            <person name="Hugenholtz P."/>
            <person name="Kyrpides N.C."/>
            <person name="Klenk H.P."/>
        </authorList>
    </citation>
    <scope>NUCLEOTIDE SEQUENCE [LARGE SCALE GENOMIC DNA]</scope>
    <source>
        <strain evidence="6">ATCC 49924 / DSM 5501 / Z-7288</strain>
    </source>
</reference>
<dbReference type="InterPro" id="IPR019734">
    <property type="entry name" value="TPR_rpt"/>
</dbReference>
<dbReference type="InterPro" id="IPR005158">
    <property type="entry name" value="BTAD"/>
</dbReference>
<dbReference type="eggNOG" id="COG0457">
    <property type="taxonomic scope" value="Bacteria"/>
</dbReference>
<dbReference type="KEGG" id="aar:Acear_1937"/>
<dbReference type="eggNOG" id="COG3899">
    <property type="taxonomic scope" value="Bacteria"/>
</dbReference>
<feature type="domain" description="Bacterial transcriptional activator" evidence="4">
    <location>
        <begin position="97"/>
        <end position="230"/>
    </location>
</feature>
<dbReference type="HOGENOM" id="CLU_004435_1_2_9"/>
<dbReference type="InterPro" id="IPR011990">
    <property type="entry name" value="TPR-like_helical_dom_sf"/>
</dbReference>
<keyword evidence="3" id="KW-0802">TPR repeat</keyword>
<dbReference type="OrthoDB" id="190810at2"/>
<evidence type="ECO:0000256" key="3">
    <source>
        <dbReference type="PROSITE-ProRule" id="PRU00339"/>
    </source>
</evidence>